<dbReference type="Proteomes" id="UP000738431">
    <property type="component" value="Chromosome"/>
</dbReference>
<evidence type="ECO:0000256" key="3">
    <source>
        <dbReference type="ARBA" id="ARBA00022989"/>
    </source>
</evidence>
<reference evidence="7 8" key="2">
    <citation type="submission" date="2023-12" db="EMBL/GenBank/DDBJ databases">
        <title>Description of an unclassified Opitutus bacterium of Verrucomicrobiota.</title>
        <authorList>
            <person name="Zhang D.-F."/>
        </authorList>
    </citation>
    <scope>NUCLEOTIDE SEQUENCE [LARGE SCALE GENOMIC DNA]</scope>
    <source>
        <strain evidence="7 8">WL0086</strain>
    </source>
</reference>
<evidence type="ECO:0000256" key="5">
    <source>
        <dbReference type="SAM" id="Phobius"/>
    </source>
</evidence>
<keyword evidence="3 5" id="KW-1133">Transmembrane helix</keyword>
<keyword evidence="8" id="KW-1185">Reference proteome</keyword>
<dbReference type="Gene3D" id="3.30.450.350">
    <property type="entry name" value="CHASE domain"/>
    <property type="match status" value="1"/>
</dbReference>
<sequence length="332" mass="35950">MKQLEIFRGGERGRGLLRYGPLPPAVGALALGAVSILFALLLHGAQRADEARFEALTDQVSAGFNTRLASTAQALRAASVAAASQETMSRQTWVNFLDRVALGTDDGLVGLGYVARVNRADVAAHEAWVRARGEPDYKAALNGSHPQLYLVSFIEPREINGGALGIDIADGTSRREAAEIAMRENRVSMSRRIKVLVGEGTTPGFLLFYPVYHRDAAVATMVQREEALQGWVYAAVRVDTLVNPLQERVKEEINFSILEGETLAGGRLLWRGNGEGEAGPPPRFSRITRVSVFGQPWVLVTESKPVLRDLTAQSLAWVSLAGGWCSASWPSG</sequence>
<keyword evidence="2 5" id="KW-0812">Transmembrane</keyword>
<reference evidence="7 8" key="1">
    <citation type="submission" date="2021-08" db="EMBL/GenBank/DDBJ databases">
        <authorList>
            <person name="Zhang D."/>
            <person name="Zhang A."/>
            <person name="Wang L."/>
        </authorList>
    </citation>
    <scope>NUCLEOTIDE SEQUENCE [LARGE SCALE GENOMIC DNA]</scope>
    <source>
        <strain evidence="7 8">WL0086</strain>
    </source>
</reference>
<evidence type="ECO:0000256" key="1">
    <source>
        <dbReference type="ARBA" id="ARBA00004370"/>
    </source>
</evidence>
<dbReference type="Pfam" id="PF03924">
    <property type="entry name" value="CHASE"/>
    <property type="match status" value="1"/>
</dbReference>
<evidence type="ECO:0000313" key="8">
    <source>
        <dbReference type="Proteomes" id="UP000738431"/>
    </source>
</evidence>
<gene>
    <name evidence="7" type="ORF">K1X11_007575</name>
</gene>
<organism evidence="7 8">
    <name type="scientific">Actomonas aquatica</name>
    <dbReference type="NCBI Taxonomy" id="2866162"/>
    <lineage>
        <taxon>Bacteria</taxon>
        <taxon>Pseudomonadati</taxon>
        <taxon>Verrucomicrobiota</taxon>
        <taxon>Opitutia</taxon>
        <taxon>Opitutales</taxon>
        <taxon>Opitutaceae</taxon>
        <taxon>Actomonas</taxon>
    </lineage>
</organism>
<evidence type="ECO:0000259" key="6">
    <source>
        <dbReference type="PROSITE" id="PS50839"/>
    </source>
</evidence>
<evidence type="ECO:0000256" key="4">
    <source>
        <dbReference type="ARBA" id="ARBA00023136"/>
    </source>
</evidence>
<comment type="subcellular location">
    <subcellularLocation>
        <location evidence="1">Membrane</location>
    </subcellularLocation>
</comment>
<dbReference type="EMBL" id="CP139781">
    <property type="protein sequence ID" value="WRQ89263.1"/>
    <property type="molecule type" value="Genomic_DNA"/>
</dbReference>
<dbReference type="RefSeq" id="WP_221030045.1">
    <property type="nucleotide sequence ID" value="NZ_CP139781.1"/>
</dbReference>
<protein>
    <submittedName>
        <fullName evidence="7">CHASE domain-containing protein</fullName>
    </submittedName>
</protein>
<accession>A0ABZ1CC52</accession>
<evidence type="ECO:0000313" key="7">
    <source>
        <dbReference type="EMBL" id="WRQ89263.1"/>
    </source>
</evidence>
<name>A0ABZ1CC52_9BACT</name>
<dbReference type="InterPro" id="IPR042240">
    <property type="entry name" value="CHASE_sf"/>
</dbReference>
<dbReference type="InterPro" id="IPR006189">
    <property type="entry name" value="CHASE_dom"/>
</dbReference>
<dbReference type="SMART" id="SM01079">
    <property type="entry name" value="CHASE"/>
    <property type="match status" value="1"/>
</dbReference>
<dbReference type="PROSITE" id="PS50839">
    <property type="entry name" value="CHASE"/>
    <property type="match status" value="1"/>
</dbReference>
<feature type="transmembrane region" description="Helical" evidence="5">
    <location>
        <begin position="21"/>
        <end position="42"/>
    </location>
</feature>
<feature type="domain" description="CHASE" evidence="6">
    <location>
        <begin position="149"/>
        <end position="300"/>
    </location>
</feature>
<proteinExistence type="predicted"/>
<keyword evidence="4 5" id="KW-0472">Membrane</keyword>
<evidence type="ECO:0000256" key="2">
    <source>
        <dbReference type="ARBA" id="ARBA00022692"/>
    </source>
</evidence>